<gene>
    <name evidence="4" type="ORF">Tci_051660</name>
</gene>
<evidence type="ECO:0000256" key="2">
    <source>
        <dbReference type="SAM" id="MobiDB-lite"/>
    </source>
</evidence>
<feature type="compositionally biased region" description="Polar residues" evidence="2">
    <location>
        <begin position="226"/>
        <end position="236"/>
    </location>
</feature>
<proteinExistence type="predicted"/>
<organism evidence="4">
    <name type="scientific">Tanacetum cinerariifolium</name>
    <name type="common">Dalmatian daisy</name>
    <name type="synonym">Chrysanthemum cinerariifolium</name>
    <dbReference type="NCBI Taxonomy" id="118510"/>
    <lineage>
        <taxon>Eukaryota</taxon>
        <taxon>Viridiplantae</taxon>
        <taxon>Streptophyta</taxon>
        <taxon>Embryophyta</taxon>
        <taxon>Tracheophyta</taxon>
        <taxon>Spermatophyta</taxon>
        <taxon>Magnoliopsida</taxon>
        <taxon>eudicotyledons</taxon>
        <taxon>Gunneridae</taxon>
        <taxon>Pentapetalae</taxon>
        <taxon>asterids</taxon>
        <taxon>campanulids</taxon>
        <taxon>Asterales</taxon>
        <taxon>Asteraceae</taxon>
        <taxon>Asteroideae</taxon>
        <taxon>Anthemideae</taxon>
        <taxon>Anthemidinae</taxon>
        <taxon>Tanacetum</taxon>
    </lineage>
</organism>
<feature type="domain" description="Reverse transcriptase Ty1/copia-type" evidence="3">
    <location>
        <begin position="780"/>
        <end position="876"/>
    </location>
</feature>
<feature type="region of interest" description="Disordered" evidence="2">
    <location>
        <begin position="1"/>
        <end position="33"/>
    </location>
</feature>
<feature type="compositionally biased region" description="Polar residues" evidence="2">
    <location>
        <begin position="637"/>
        <end position="655"/>
    </location>
</feature>
<dbReference type="Pfam" id="PF07727">
    <property type="entry name" value="RVT_2"/>
    <property type="match status" value="1"/>
</dbReference>
<dbReference type="PANTHER" id="PTHR11439:SF495">
    <property type="entry name" value="REVERSE TRANSCRIPTASE, RNA-DEPENDENT DNA POLYMERASE-RELATED"/>
    <property type="match status" value="1"/>
</dbReference>
<dbReference type="CDD" id="cd09272">
    <property type="entry name" value="RNase_HI_RT_Ty1"/>
    <property type="match status" value="1"/>
</dbReference>
<feature type="region of interest" description="Disordered" evidence="2">
    <location>
        <begin position="636"/>
        <end position="655"/>
    </location>
</feature>
<name>A0A6L2N3F8_TANCI</name>
<accession>A0A6L2N3F8</accession>
<dbReference type="PANTHER" id="PTHR11439">
    <property type="entry name" value="GAG-POL-RELATED RETROTRANSPOSON"/>
    <property type="match status" value="1"/>
</dbReference>
<comment type="caution">
    <text evidence="4">The sequence shown here is derived from an EMBL/GenBank/DDBJ whole genome shotgun (WGS) entry which is preliminary data.</text>
</comment>
<dbReference type="CDD" id="cd22249">
    <property type="entry name" value="UDM1_RNF168_RNF169-like"/>
    <property type="match status" value="1"/>
</dbReference>
<feature type="compositionally biased region" description="Low complexity" evidence="2">
    <location>
        <begin position="237"/>
        <end position="247"/>
    </location>
</feature>
<dbReference type="InterPro" id="IPR012337">
    <property type="entry name" value="RNaseH-like_sf"/>
</dbReference>
<sequence length="1458" mass="164004">MGHFTRKCRAPRSQNRGRRESYKQGSKEEEPAPKALMAIDRIGWEWSYMANEEENHALVADDEAPTEFALMSKSSLSSKNEVYNDSSVLNLVKNTESLNTKINKLNEELSDSENTLYHYKLGLSQVEARLVEFKTQEIKFCKKIRGLEFDVEVKNNKIEHLMNELEQVKKEKEGLDSKLRSFKSASKDLDTLLGSQRTDKNKEGLGYRLPEFADDTITDYSRLTPSIESNTSDLQNSNSYVSEHGESSSSIMSKPMIKFVKAGDSPTVIKTNEVKTARNSFVKYAEMYKNTSKSPKVRGNQPYGCGVWVEKRKTWPKNNFAHKNVTPRAVLLKTGRTLIAVNRTNMNVAQPKRTSFAKTAHSYVRRPFQGKSAVRTQFRVPRVSTVTKKFPIVDSKFSTVDSKFSTVKSSFTSDLGNKGKAIKAPACWIWRPKQNTTKKGNSQNNIDDKGYWDSGCSRHMTGNISYLSEYEPYDGGYVSFGQGGGKITGKDLFGPTSVSSLNHKWYCLVVTDDFSRFTWTFFSRTKDETSGILRNFITEIENLKDLKAEAVNTACYVQNRVLVNKSQNKTPYELFNSRTPAIGFLRPFGCHVMSLNTLDHLGKFDAKGDEVVVAGPSSTNISGTKDAASQDACNVDASESSGISNPTVTSKNSPAEQMESLTVESIIPTVSSPVPTACLDNSPETSSDKRLISKEATSQEETPSLDNILTLSNRFEDTIGLKADLSNMESSIPASPTPTFRILKDHLKSQIISPVDTHPLGFQDLEFPDRVYKVEKAMGTIDQTLFIRKHRGDFLLVQVYVDDIIFRSLNPQLCREFKALMHEKFQMSVMGKLTFFLGLQVLQKKDGIFLLQDKYVGDILKKFGYSDVRSTNTPMDKENPWGKDRSGKDLELHLYRSIIGSLMYLTASRPYIMFAICACARHQVTPKECHLHAVKRIFRYLKDSDYGGATQDRKSTTRGCQFLGRRLILWQCKKQTIVATSTTEAEYVAAASGYGQFLSIAKIETMNEGTKILATIDGKPRTIFESSIRRNLKLNDEEGISSLPDTELFENLALIGYNILPNQIFTFQKGQFSHRWKFLIHTIMQCLSPKGTGFNEFSSNIATAVVCLATNRVYNFLKMIFDDEPTSLLRDDSQGKAFPTVTSLDAGQDRENIIKTSALPHESTPRVAAKIQDQDLEIFDLKARIKLPEDKDRENVEPSGDDAPIKGRSMEIGEKVRVERSTELGSNDTEEMVNVLTSMVAANILTSGVAAVSVPPVAGVSTVGVPTVNGLVPTVSAIFTIASVVTPYSRRPRGISAKDKGNEKVVEYEEPNKKKLQEQIDAQVAKEIEEEIAREYQRMNEQLARDAKIARLHAEEELNIMIEGMTLEEIKQKFIPVWKQFEDFVPMASKEEGKRVKRKGLKLEQGSVKKMKTSEEVSEEDLKEMMQIVHMEEVYVEALQVKHTIIDWEIHSKGKKYY</sequence>
<feature type="compositionally biased region" description="Basic and acidic residues" evidence="2">
    <location>
        <begin position="17"/>
        <end position="32"/>
    </location>
</feature>
<feature type="coiled-coil region" evidence="1">
    <location>
        <begin position="144"/>
        <end position="185"/>
    </location>
</feature>
<feature type="region of interest" description="Disordered" evidence="2">
    <location>
        <begin position="672"/>
        <end position="702"/>
    </location>
</feature>
<keyword evidence="1" id="KW-0175">Coiled coil</keyword>
<dbReference type="SUPFAM" id="SSF53098">
    <property type="entry name" value="Ribonuclease H-like"/>
    <property type="match status" value="1"/>
</dbReference>
<protein>
    <recommendedName>
        <fullName evidence="3">Reverse transcriptase Ty1/copia-type domain-containing protein</fullName>
    </recommendedName>
</protein>
<evidence type="ECO:0000313" key="4">
    <source>
        <dbReference type="EMBL" id="GEU79682.1"/>
    </source>
</evidence>
<evidence type="ECO:0000256" key="1">
    <source>
        <dbReference type="SAM" id="Coils"/>
    </source>
</evidence>
<feature type="region of interest" description="Disordered" evidence="2">
    <location>
        <begin position="226"/>
        <end position="247"/>
    </location>
</feature>
<reference evidence="4" key="1">
    <citation type="journal article" date="2019" name="Sci. Rep.">
        <title>Draft genome of Tanacetum cinerariifolium, the natural source of mosquito coil.</title>
        <authorList>
            <person name="Yamashiro T."/>
            <person name="Shiraishi A."/>
            <person name="Satake H."/>
            <person name="Nakayama K."/>
        </authorList>
    </citation>
    <scope>NUCLEOTIDE SEQUENCE</scope>
</reference>
<dbReference type="InterPro" id="IPR013103">
    <property type="entry name" value="RVT_2"/>
</dbReference>
<dbReference type="EMBL" id="BKCJ010007922">
    <property type="protein sequence ID" value="GEU79682.1"/>
    <property type="molecule type" value="Genomic_DNA"/>
</dbReference>
<evidence type="ECO:0000259" key="3">
    <source>
        <dbReference type="Pfam" id="PF07727"/>
    </source>
</evidence>
<feature type="compositionally biased region" description="Basic residues" evidence="2">
    <location>
        <begin position="1"/>
        <end position="10"/>
    </location>
</feature>
<feature type="coiled-coil region" evidence="1">
    <location>
        <begin position="88"/>
        <end position="115"/>
    </location>
</feature>